<accession>A0A1G7FQH6</accession>
<feature type="signal peptide" evidence="1">
    <location>
        <begin position="1"/>
        <end position="17"/>
    </location>
</feature>
<feature type="chain" id="PRO_5011568771" evidence="1">
    <location>
        <begin position="18"/>
        <end position="396"/>
    </location>
</feature>
<keyword evidence="3" id="KW-1185">Reference proteome</keyword>
<dbReference type="AlphaFoldDB" id="A0A1G7FQH6"/>
<dbReference type="EMBL" id="FNAV01000007">
    <property type="protein sequence ID" value="SDE78191.1"/>
    <property type="molecule type" value="Genomic_DNA"/>
</dbReference>
<dbReference type="RefSeq" id="WP_089959614.1">
    <property type="nucleotide sequence ID" value="NZ_FNAV01000007.1"/>
</dbReference>
<reference evidence="3" key="1">
    <citation type="submission" date="2016-10" db="EMBL/GenBank/DDBJ databases">
        <authorList>
            <person name="Varghese N."/>
            <person name="Submissions S."/>
        </authorList>
    </citation>
    <scope>NUCLEOTIDE SEQUENCE [LARGE SCALE GENOMIC DNA]</scope>
    <source>
        <strain evidence="3">DSM 10146</strain>
    </source>
</reference>
<organism evidence="2 3">
    <name type="scientific">Salipiger thiooxidans</name>
    <dbReference type="NCBI Taxonomy" id="282683"/>
    <lineage>
        <taxon>Bacteria</taxon>
        <taxon>Pseudomonadati</taxon>
        <taxon>Pseudomonadota</taxon>
        <taxon>Alphaproteobacteria</taxon>
        <taxon>Rhodobacterales</taxon>
        <taxon>Roseobacteraceae</taxon>
        <taxon>Salipiger</taxon>
    </lineage>
</organism>
<name>A0A1G7FQH6_9RHOB</name>
<dbReference type="STRING" id="282683.SAMN04488105_107238"/>
<evidence type="ECO:0000313" key="3">
    <source>
        <dbReference type="Proteomes" id="UP000198994"/>
    </source>
</evidence>
<evidence type="ECO:0000256" key="1">
    <source>
        <dbReference type="SAM" id="SignalP"/>
    </source>
</evidence>
<dbReference type="OrthoDB" id="7688940at2"/>
<keyword evidence="1" id="KW-0732">Signal</keyword>
<dbReference type="PANTHER" id="PTHR40940:SF1">
    <property type="entry name" value="PROTEIN BATD"/>
    <property type="match status" value="1"/>
</dbReference>
<sequence>MVRLLLLLLVLAGSAAAQDRDKARLELVLDPREAAPLAGEMVLATLRGIYRQNITREEVKLRPMTDFDWVRLGLDSWTEERIDGLPARVFERRLAFYPRRDGTLEILPIAHRLEVLGAGGKRETVIVRSDPVTLTVAPGPAAAGQPWLPLRALELSESWDTDPARLADGQSATRRIVLRAFGATPEMMPQQPVLRQPWLISFAPPEERNFQVTPEGPVSTVVWTWKLRPITGEPGVIPPVTIPWFDTGSRTPETATISSASIGYASFSDNAAARWQSLGGGGWPVWALSGLAALVVVALSLRDRVPETGLRRRWQRRRLLRRLRGHVRARDAAGARRTASRLLEGMPPVGERQRLRLLRPADDLLYREGTGGSLELMYRETRDAVLRRPPGQSVGS</sequence>
<proteinExistence type="predicted"/>
<protein>
    <submittedName>
        <fullName evidence="2">Oxygen tolerance</fullName>
    </submittedName>
</protein>
<gene>
    <name evidence="2" type="ORF">SAMN04488105_107238</name>
</gene>
<dbReference type="InterPro" id="IPR025738">
    <property type="entry name" value="BatD"/>
</dbReference>
<dbReference type="PANTHER" id="PTHR40940">
    <property type="entry name" value="PROTEIN BATD-RELATED"/>
    <property type="match status" value="1"/>
</dbReference>
<dbReference type="Proteomes" id="UP000198994">
    <property type="component" value="Unassembled WGS sequence"/>
</dbReference>
<evidence type="ECO:0000313" key="2">
    <source>
        <dbReference type="EMBL" id="SDE78191.1"/>
    </source>
</evidence>